<evidence type="ECO:0000256" key="1">
    <source>
        <dbReference type="PROSITE-ProRule" id="PRU00047"/>
    </source>
</evidence>
<evidence type="ECO:0000313" key="4">
    <source>
        <dbReference type="EMBL" id="KAG6717985.1"/>
    </source>
</evidence>
<dbReference type="InterPro" id="IPR001878">
    <property type="entry name" value="Znf_CCHC"/>
</dbReference>
<comment type="caution">
    <text evidence="4">The sequence shown here is derived from an EMBL/GenBank/DDBJ whole genome shotgun (WGS) entry which is preliminary data.</text>
</comment>
<sequence length="379" mass="43637">MATQHNNYKRRGRPGVHNPEDQQESPRDSENLVDAATRLIEAFSSGQTAMQVQVPHLTAFDRFCKQHPPLFDDKGTKLDADSWLERLEKIFSVISCTEEQKVEFAAYNLADVANGWWKATRRFIHQELGEATPISWNKFKEAFNDRFFPISIREAKAQEFADLKQETMTVRQYASKFVELSRFAPHLVHTEALKAEKFERGLNPRIMDSLLALKIRKFADLEDRAVILEENLRVWAREFNQRKRPFYAMKQNNGKRPMYSPMPKPIQVVKPPQRGTTAPHPACQNCGKRHAGKCLMGTNICFKCGKIGHLAREYELPCLPPDREIEFSIDIISGTAPISKTPYQMAPVELKELKDQLQELLKKALFALVYHRGVHQFSL</sequence>
<organism evidence="4 5">
    <name type="scientific">Carya illinoinensis</name>
    <name type="common">Pecan</name>
    <dbReference type="NCBI Taxonomy" id="32201"/>
    <lineage>
        <taxon>Eukaryota</taxon>
        <taxon>Viridiplantae</taxon>
        <taxon>Streptophyta</taxon>
        <taxon>Embryophyta</taxon>
        <taxon>Tracheophyta</taxon>
        <taxon>Spermatophyta</taxon>
        <taxon>Magnoliopsida</taxon>
        <taxon>eudicotyledons</taxon>
        <taxon>Gunneridae</taxon>
        <taxon>Pentapetalae</taxon>
        <taxon>rosids</taxon>
        <taxon>fabids</taxon>
        <taxon>Fagales</taxon>
        <taxon>Juglandaceae</taxon>
        <taxon>Carya</taxon>
    </lineage>
</organism>
<dbReference type="Pfam" id="PF03732">
    <property type="entry name" value="Retrotrans_gag"/>
    <property type="match status" value="1"/>
</dbReference>
<evidence type="ECO:0000256" key="2">
    <source>
        <dbReference type="SAM" id="MobiDB-lite"/>
    </source>
</evidence>
<keyword evidence="1" id="KW-0479">Metal-binding</keyword>
<evidence type="ECO:0000313" key="5">
    <source>
        <dbReference type="Proteomes" id="UP000811246"/>
    </source>
</evidence>
<dbReference type="EMBL" id="CM031828">
    <property type="protein sequence ID" value="KAG6717985.1"/>
    <property type="molecule type" value="Genomic_DNA"/>
</dbReference>
<feature type="compositionally biased region" description="Basic and acidic residues" evidence="2">
    <location>
        <begin position="18"/>
        <end position="30"/>
    </location>
</feature>
<dbReference type="PANTHER" id="PTHR15503">
    <property type="entry name" value="LDOC1 RELATED"/>
    <property type="match status" value="1"/>
</dbReference>
<dbReference type="PROSITE" id="PS50158">
    <property type="entry name" value="ZF_CCHC"/>
    <property type="match status" value="1"/>
</dbReference>
<dbReference type="AlphaFoldDB" id="A0A922FCD9"/>
<dbReference type="GO" id="GO:0003676">
    <property type="term" value="F:nucleic acid binding"/>
    <property type="evidence" value="ECO:0007669"/>
    <property type="project" value="InterPro"/>
</dbReference>
<proteinExistence type="predicted"/>
<dbReference type="InterPro" id="IPR005162">
    <property type="entry name" value="Retrotrans_gag_dom"/>
</dbReference>
<name>A0A922FCD9_CARIL</name>
<dbReference type="Pfam" id="PF00098">
    <property type="entry name" value="zf-CCHC"/>
    <property type="match status" value="1"/>
</dbReference>
<dbReference type="PANTHER" id="PTHR15503:SF45">
    <property type="entry name" value="RNA-DIRECTED DNA POLYMERASE HOMOLOG"/>
    <property type="match status" value="1"/>
</dbReference>
<evidence type="ECO:0000259" key="3">
    <source>
        <dbReference type="PROSITE" id="PS50158"/>
    </source>
</evidence>
<accession>A0A922FCD9</accession>
<keyword evidence="1" id="KW-0863">Zinc-finger</keyword>
<keyword evidence="1" id="KW-0862">Zinc</keyword>
<reference evidence="4" key="1">
    <citation type="submission" date="2021-01" db="EMBL/GenBank/DDBJ databases">
        <authorList>
            <person name="Lovell J.T."/>
            <person name="Bentley N."/>
            <person name="Bhattarai G."/>
            <person name="Jenkins J.W."/>
            <person name="Sreedasyam A."/>
            <person name="Alarcon Y."/>
            <person name="Bock C."/>
            <person name="Boston L."/>
            <person name="Carlson J."/>
            <person name="Cervantes K."/>
            <person name="Clermont K."/>
            <person name="Krom N."/>
            <person name="Kubenka K."/>
            <person name="Mamidi S."/>
            <person name="Mattison C."/>
            <person name="Monteros M."/>
            <person name="Pisani C."/>
            <person name="Plott C."/>
            <person name="Rajasekar S."/>
            <person name="Rhein H.S."/>
            <person name="Rohla C."/>
            <person name="Song M."/>
            <person name="Hilaire R.S."/>
            <person name="Shu S."/>
            <person name="Wells L."/>
            <person name="Wang X."/>
            <person name="Webber J."/>
            <person name="Heerema R.J."/>
            <person name="Klein P."/>
            <person name="Conner P."/>
            <person name="Grauke L."/>
            <person name="Grimwood J."/>
            <person name="Schmutz J."/>
            <person name="Randall J.J."/>
        </authorList>
    </citation>
    <scope>NUCLEOTIDE SEQUENCE</scope>
    <source>
        <tissue evidence="4">Leaf</tissue>
    </source>
</reference>
<gene>
    <name evidence="4" type="ORF">I3842_04G127500</name>
</gene>
<dbReference type="Proteomes" id="UP000811246">
    <property type="component" value="Chromosome 4"/>
</dbReference>
<feature type="region of interest" description="Disordered" evidence="2">
    <location>
        <begin position="1"/>
        <end position="30"/>
    </location>
</feature>
<feature type="domain" description="CCHC-type" evidence="3">
    <location>
        <begin position="301"/>
        <end position="313"/>
    </location>
</feature>
<protein>
    <recommendedName>
        <fullName evidence="3">CCHC-type domain-containing protein</fullName>
    </recommendedName>
</protein>
<dbReference type="GO" id="GO:0008270">
    <property type="term" value="F:zinc ion binding"/>
    <property type="evidence" value="ECO:0007669"/>
    <property type="project" value="UniProtKB-KW"/>
</dbReference>
<dbReference type="InterPro" id="IPR032567">
    <property type="entry name" value="RTL1-rel"/>
</dbReference>